<accession>A0A0M2NJL9</accession>
<dbReference type="Pfam" id="PF02635">
    <property type="entry name" value="DsrE"/>
    <property type="match status" value="1"/>
</dbReference>
<dbReference type="OrthoDB" id="6412948at2"/>
<keyword evidence="2" id="KW-1185">Reference proteome</keyword>
<evidence type="ECO:0000313" key="2">
    <source>
        <dbReference type="Proteomes" id="UP000034076"/>
    </source>
</evidence>
<dbReference type="SUPFAM" id="SSF75169">
    <property type="entry name" value="DsrEFH-like"/>
    <property type="match status" value="1"/>
</dbReference>
<dbReference type="AlphaFoldDB" id="A0A0M2NJL9"/>
<proteinExistence type="predicted"/>
<dbReference type="PANTHER" id="PTHR37691:SF1">
    <property type="entry name" value="BLR3518 PROTEIN"/>
    <property type="match status" value="1"/>
</dbReference>
<dbReference type="PATRIC" id="fig|270498.16.peg.2701"/>
<protein>
    <submittedName>
        <fullName evidence="1">Uncharacterized protein</fullName>
    </submittedName>
</protein>
<dbReference type="RefSeq" id="WP_046441988.1">
    <property type="nucleotide sequence ID" value="NZ_LAYJ01000022.1"/>
</dbReference>
<gene>
    <name evidence="1" type="ORF">CHK_0143</name>
</gene>
<sequence>MKTVLHIDEAKKWPLTLGNAKNMVKYAEEMGIDFDLEIVANDEAVRQLQDDLAKTEGYYADIEELALETVKFTACRNAMNKYDIKENSLIPFVEVVPAGIAELTRKQHEGFAYIKP</sequence>
<dbReference type="EMBL" id="LAYJ01000022">
    <property type="protein sequence ID" value="KKI52373.1"/>
    <property type="molecule type" value="Genomic_DNA"/>
</dbReference>
<dbReference type="Gene3D" id="3.40.1260.10">
    <property type="entry name" value="DsrEFH-like"/>
    <property type="match status" value="1"/>
</dbReference>
<evidence type="ECO:0000313" key="1">
    <source>
        <dbReference type="EMBL" id="KKI52373.1"/>
    </source>
</evidence>
<dbReference type="STRING" id="270498.CHK_0143"/>
<dbReference type="Proteomes" id="UP000034076">
    <property type="component" value="Unassembled WGS sequence"/>
</dbReference>
<dbReference type="InterPro" id="IPR003787">
    <property type="entry name" value="Sulphur_relay_DsrE/F-like"/>
</dbReference>
<comment type="caution">
    <text evidence="1">The sequence shown here is derived from an EMBL/GenBank/DDBJ whole genome shotgun (WGS) entry which is preliminary data.</text>
</comment>
<organism evidence="1 2">
    <name type="scientific">Christensenella hongkongensis</name>
    <dbReference type="NCBI Taxonomy" id="270498"/>
    <lineage>
        <taxon>Bacteria</taxon>
        <taxon>Bacillati</taxon>
        <taxon>Bacillota</taxon>
        <taxon>Clostridia</taxon>
        <taxon>Christensenellales</taxon>
        <taxon>Christensenellaceae</taxon>
        <taxon>Christensenella</taxon>
    </lineage>
</organism>
<reference evidence="1 2" key="1">
    <citation type="submission" date="2015-04" db="EMBL/GenBank/DDBJ databases">
        <title>Draft genome sequence of bacteremic isolate Catabacter hongkongensis type strain HKU16T.</title>
        <authorList>
            <person name="Lau S.K."/>
            <person name="Teng J.L."/>
            <person name="Huang Y."/>
            <person name="Curreem S.O."/>
            <person name="Tsui S.K."/>
            <person name="Woo P.C."/>
        </authorList>
    </citation>
    <scope>NUCLEOTIDE SEQUENCE [LARGE SCALE GENOMIC DNA]</scope>
    <source>
        <strain evidence="1 2">HKU16</strain>
    </source>
</reference>
<dbReference type="PANTHER" id="PTHR37691">
    <property type="entry name" value="BLR3518 PROTEIN"/>
    <property type="match status" value="1"/>
</dbReference>
<name>A0A0M2NJL9_9FIRM</name>
<dbReference type="InterPro" id="IPR027396">
    <property type="entry name" value="DsrEFH-like"/>
</dbReference>